<proteinExistence type="predicted"/>
<feature type="region of interest" description="Disordered" evidence="1">
    <location>
        <begin position="354"/>
        <end position="376"/>
    </location>
</feature>
<feature type="region of interest" description="Disordered" evidence="1">
    <location>
        <begin position="1"/>
        <end position="154"/>
    </location>
</feature>
<sequence>MSPVLKSKSKDMSSAKTVKEQQKSSTKPSPSRSNGGNVLSSAYNPASGTFHSLESAPSGALPASQSNIWFPQIHEVDDQSRSSLDTAADCDSVSNNGSGSGESDDPKDKVTGSTTVVARPGTPIPGCDVDKRDKIRQKNEKKHQRQREKRAQELHERCSSFLMTRKLETLSQKLVPMGFPGTQATHALILNEGRIEDSVSWLLFEGKHVDTAIVDDNRPLKIDISEELATISYLEVKYKCSKQEVERLVISNEGDLEKTLLDLRAQKLEPNVGAASQKVEDSSGRVLANEINKVTSSPQNTVTRLQPTKSALAINIQLPQPREDRDINRLKMVTEDGSRNPQTLRGIQPRVEWTRPQTSTPPMEHRWATSSPSPSVSQTTLAVQHAMLSAKSDASRFTFTNNDINHSLKPVIMMQRPQSMTKQNLVSTAGAAGISTSPPGNAGRFTGVSNMEMRSLEQKIGRMALNSQNRDFHPSNPSFLQPINHIQSSVANLTDNSAAAAITADTLWGNNSTRWGSLRPPKNPNRLHQSLPGWPSANGTNVQMLDYTSIDWSHGSTPQFRHNSMANLKMDRLHETWSTSFMGRCNGLEENGAILLNNSSSVSMTSQEWTSPFAGNDLFGVSRQSVASSPTPQERGLN</sequence>
<keyword evidence="4" id="KW-1185">Reference proteome</keyword>
<dbReference type="InterPro" id="IPR015940">
    <property type="entry name" value="UBA"/>
</dbReference>
<dbReference type="AlphaFoldDB" id="A0A0K9NQS9"/>
<dbReference type="OrthoDB" id="515654at2759"/>
<feature type="domain" description="UBA" evidence="2">
    <location>
        <begin position="153"/>
        <end position="205"/>
    </location>
</feature>
<dbReference type="Proteomes" id="UP000036987">
    <property type="component" value="Unassembled WGS sequence"/>
</dbReference>
<dbReference type="PANTHER" id="PTHR35294">
    <property type="entry name" value="UBIQUITIN-ASSOCIATED/TRANSLATION ELONGATION FACTOR EF1B PROTEIN"/>
    <property type="match status" value="1"/>
</dbReference>
<dbReference type="PANTHER" id="PTHR35294:SF1">
    <property type="entry name" value="OS05G0409000 PROTEIN"/>
    <property type="match status" value="1"/>
</dbReference>
<accession>A0A0K9NQS9</accession>
<feature type="compositionally biased region" description="Basic residues" evidence="1">
    <location>
        <begin position="139"/>
        <end position="148"/>
    </location>
</feature>
<evidence type="ECO:0000313" key="4">
    <source>
        <dbReference type="Proteomes" id="UP000036987"/>
    </source>
</evidence>
<organism evidence="3 4">
    <name type="scientific">Zostera marina</name>
    <name type="common">Eelgrass</name>
    <dbReference type="NCBI Taxonomy" id="29655"/>
    <lineage>
        <taxon>Eukaryota</taxon>
        <taxon>Viridiplantae</taxon>
        <taxon>Streptophyta</taxon>
        <taxon>Embryophyta</taxon>
        <taxon>Tracheophyta</taxon>
        <taxon>Spermatophyta</taxon>
        <taxon>Magnoliopsida</taxon>
        <taxon>Liliopsida</taxon>
        <taxon>Zosteraceae</taxon>
        <taxon>Zostera</taxon>
    </lineage>
</organism>
<dbReference type="Gene3D" id="1.10.8.10">
    <property type="entry name" value="DNA helicase RuvA subunit, C-terminal domain"/>
    <property type="match status" value="1"/>
</dbReference>
<feature type="compositionally biased region" description="Basic and acidic residues" evidence="1">
    <location>
        <begin position="8"/>
        <end position="22"/>
    </location>
</feature>
<evidence type="ECO:0000256" key="1">
    <source>
        <dbReference type="SAM" id="MobiDB-lite"/>
    </source>
</evidence>
<dbReference type="EMBL" id="LFYR01001803">
    <property type="protein sequence ID" value="KMZ59109.1"/>
    <property type="molecule type" value="Genomic_DNA"/>
</dbReference>
<comment type="caution">
    <text evidence="3">The sequence shown here is derived from an EMBL/GenBank/DDBJ whole genome shotgun (WGS) entry which is preliminary data.</text>
</comment>
<dbReference type="InterPro" id="IPR009060">
    <property type="entry name" value="UBA-like_sf"/>
</dbReference>
<feature type="compositionally biased region" description="Polar residues" evidence="1">
    <location>
        <begin position="23"/>
        <end position="52"/>
    </location>
</feature>
<evidence type="ECO:0000313" key="3">
    <source>
        <dbReference type="EMBL" id="KMZ59109.1"/>
    </source>
</evidence>
<evidence type="ECO:0000259" key="2">
    <source>
        <dbReference type="PROSITE" id="PS50030"/>
    </source>
</evidence>
<dbReference type="STRING" id="29655.A0A0K9NQS9"/>
<dbReference type="PROSITE" id="PS50030">
    <property type="entry name" value="UBA"/>
    <property type="match status" value="1"/>
</dbReference>
<gene>
    <name evidence="3" type="ORF">ZOSMA_6G00380</name>
</gene>
<reference evidence="4" key="1">
    <citation type="journal article" date="2016" name="Nature">
        <title>The genome of the seagrass Zostera marina reveals angiosperm adaptation to the sea.</title>
        <authorList>
            <person name="Olsen J.L."/>
            <person name="Rouze P."/>
            <person name="Verhelst B."/>
            <person name="Lin Y.-C."/>
            <person name="Bayer T."/>
            <person name="Collen J."/>
            <person name="Dattolo E."/>
            <person name="De Paoli E."/>
            <person name="Dittami S."/>
            <person name="Maumus F."/>
            <person name="Michel G."/>
            <person name="Kersting A."/>
            <person name="Lauritano C."/>
            <person name="Lohaus R."/>
            <person name="Toepel M."/>
            <person name="Tonon T."/>
            <person name="Vanneste K."/>
            <person name="Amirebrahimi M."/>
            <person name="Brakel J."/>
            <person name="Bostroem C."/>
            <person name="Chovatia M."/>
            <person name="Grimwood J."/>
            <person name="Jenkins J.W."/>
            <person name="Jueterbock A."/>
            <person name="Mraz A."/>
            <person name="Stam W.T."/>
            <person name="Tice H."/>
            <person name="Bornberg-Bauer E."/>
            <person name="Green P.J."/>
            <person name="Pearson G.A."/>
            <person name="Procaccini G."/>
            <person name="Duarte C.M."/>
            <person name="Schmutz J."/>
            <person name="Reusch T.B.H."/>
            <person name="Van de Peer Y."/>
        </authorList>
    </citation>
    <scope>NUCLEOTIDE SEQUENCE [LARGE SCALE GENOMIC DNA]</scope>
    <source>
        <strain evidence="4">cv. Finnish</strain>
    </source>
</reference>
<protein>
    <recommendedName>
        <fullName evidence="2">UBA domain-containing protein</fullName>
    </recommendedName>
</protein>
<name>A0A0K9NQS9_ZOSMR</name>
<feature type="compositionally biased region" description="Basic and acidic residues" evidence="1">
    <location>
        <begin position="128"/>
        <end position="138"/>
    </location>
</feature>
<dbReference type="SUPFAM" id="SSF46934">
    <property type="entry name" value="UBA-like"/>
    <property type="match status" value="1"/>
</dbReference>